<keyword evidence="4" id="KW-1185">Reference proteome</keyword>
<dbReference type="InterPro" id="IPR002878">
    <property type="entry name" value="ChsH2_C"/>
</dbReference>
<accession>A0ABP6Z9V9</accession>
<dbReference type="EMBL" id="BAABDQ010000038">
    <property type="protein sequence ID" value="GAA3603218.1"/>
    <property type="molecule type" value="Genomic_DNA"/>
</dbReference>
<proteinExistence type="predicted"/>
<dbReference type="InterPro" id="IPR012340">
    <property type="entry name" value="NA-bd_OB-fold"/>
</dbReference>
<evidence type="ECO:0000259" key="1">
    <source>
        <dbReference type="Pfam" id="PF01796"/>
    </source>
</evidence>
<dbReference type="SUPFAM" id="SSF50249">
    <property type="entry name" value="Nucleic acid-binding proteins"/>
    <property type="match status" value="1"/>
</dbReference>
<dbReference type="PANTHER" id="PTHR34075">
    <property type="entry name" value="BLR3430 PROTEIN"/>
    <property type="match status" value="1"/>
</dbReference>
<organism evidence="3 4">
    <name type="scientific">Nonomuraea rosea</name>
    <dbReference type="NCBI Taxonomy" id="638574"/>
    <lineage>
        <taxon>Bacteria</taxon>
        <taxon>Bacillati</taxon>
        <taxon>Actinomycetota</taxon>
        <taxon>Actinomycetes</taxon>
        <taxon>Streptosporangiales</taxon>
        <taxon>Streptosporangiaceae</taxon>
        <taxon>Nonomuraea</taxon>
    </lineage>
</organism>
<dbReference type="Pfam" id="PF01796">
    <property type="entry name" value="OB_ChsH2_C"/>
    <property type="match status" value="1"/>
</dbReference>
<evidence type="ECO:0000313" key="4">
    <source>
        <dbReference type="Proteomes" id="UP001500630"/>
    </source>
</evidence>
<feature type="domain" description="ChsH2 rubredoxin-like zinc ribbon" evidence="2">
    <location>
        <begin position="16"/>
        <end position="50"/>
    </location>
</feature>
<gene>
    <name evidence="3" type="ORF">GCM10022419_104510</name>
</gene>
<evidence type="ECO:0000259" key="2">
    <source>
        <dbReference type="Pfam" id="PF12172"/>
    </source>
</evidence>
<name>A0ABP6Z9V9_9ACTN</name>
<dbReference type="PANTHER" id="PTHR34075:SF5">
    <property type="entry name" value="BLR3430 PROTEIN"/>
    <property type="match status" value="1"/>
</dbReference>
<dbReference type="Pfam" id="PF12172">
    <property type="entry name" value="zf-ChsH2"/>
    <property type="match status" value="1"/>
</dbReference>
<dbReference type="InterPro" id="IPR022002">
    <property type="entry name" value="ChsH2_Znr"/>
</dbReference>
<reference evidence="4" key="1">
    <citation type="journal article" date="2019" name="Int. J. Syst. Evol. Microbiol.">
        <title>The Global Catalogue of Microorganisms (GCM) 10K type strain sequencing project: providing services to taxonomists for standard genome sequencing and annotation.</title>
        <authorList>
            <consortium name="The Broad Institute Genomics Platform"/>
            <consortium name="The Broad Institute Genome Sequencing Center for Infectious Disease"/>
            <person name="Wu L."/>
            <person name="Ma J."/>
        </authorList>
    </citation>
    <scope>NUCLEOTIDE SEQUENCE [LARGE SCALE GENOMIC DNA]</scope>
    <source>
        <strain evidence="4">JCM 17326</strain>
    </source>
</reference>
<dbReference type="InterPro" id="IPR052513">
    <property type="entry name" value="Thioester_dehydratase-like"/>
</dbReference>
<dbReference type="RefSeq" id="WP_345573734.1">
    <property type="nucleotide sequence ID" value="NZ_BAABDQ010000038.1"/>
</dbReference>
<sequence length="134" mass="15481">MAAYRPEPDRDSREWWARVGRHEFAVQECDTCGVARFPARAFCPACRTEAWHWRATEPEGSVESWIVNHQPFLPGLQVPYLVVMIRLTTVPDCLVYGGWRGARTPERGERVRAAYRETDDGLTLVDWEPLPEPR</sequence>
<feature type="domain" description="ChsH2 C-terminal OB-fold" evidence="1">
    <location>
        <begin position="53"/>
        <end position="115"/>
    </location>
</feature>
<dbReference type="Proteomes" id="UP001500630">
    <property type="component" value="Unassembled WGS sequence"/>
</dbReference>
<comment type="caution">
    <text evidence="3">The sequence shown here is derived from an EMBL/GenBank/DDBJ whole genome shotgun (WGS) entry which is preliminary data.</text>
</comment>
<evidence type="ECO:0000313" key="3">
    <source>
        <dbReference type="EMBL" id="GAA3603218.1"/>
    </source>
</evidence>
<protein>
    <submittedName>
        <fullName evidence="3">OB-fold domain-containing protein</fullName>
    </submittedName>
</protein>